<comment type="catalytic activity">
    <reaction evidence="11">
        <text>5-taurinomethyluridine(34) in tRNA + S-sulfanyl-L-cysteinyl-[protein] + AH2 + ATP = 5-taurinomethyl-2-thiouridine(34) in tRNA + L-cysteinyl-[protein] + A + AMP + diphosphate + H(+)</text>
        <dbReference type="Rhea" id="RHEA:47040"/>
        <dbReference type="Rhea" id="RHEA-COMP:10131"/>
        <dbReference type="Rhea" id="RHEA-COMP:11726"/>
        <dbReference type="Rhea" id="RHEA-COMP:11732"/>
        <dbReference type="Rhea" id="RHEA-COMP:11733"/>
        <dbReference type="ChEBI" id="CHEBI:13193"/>
        <dbReference type="ChEBI" id="CHEBI:15378"/>
        <dbReference type="ChEBI" id="CHEBI:17499"/>
        <dbReference type="ChEBI" id="CHEBI:29950"/>
        <dbReference type="ChEBI" id="CHEBI:30616"/>
        <dbReference type="ChEBI" id="CHEBI:33019"/>
        <dbReference type="ChEBI" id="CHEBI:61963"/>
        <dbReference type="ChEBI" id="CHEBI:87171"/>
        <dbReference type="ChEBI" id="CHEBI:87172"/>
        <dbReference type="ChEBI" id="CHEBI:456215"/>
        <dbReference type="EC" id="2.8.1.14"/>
    </reaction>
</comment>
<dbReference type="InterPro" id="IPR014729">
    <property type="entry name" value="Rossmann-like_a/b/a_fold"/>
</dbReference>
<keyword evidence="10" id="KW-1015">Disulfide bond</keyword>
<evidence type="ECO:0000256" key="7">
    <source>
        <dbReference type="ARBA" id="ARBA00022741"/>
    </source>
</evidence>
<dbReference type="Pfam" id="PF03054">
    <property type="entry name" value="tRNA_Me_trans"/>
    <property type="match status" value="1"/>
</dbReference>
<dbReference type="GO" id="GO:0103016">
    <property type="term" value="F:tRNA-uridine 2-sulfurtransferase activity"/>
    <property type="evidence" value="ECO:0007669"/>
    <property type="project" value="EnsemblFungi"/>
</dbReference>
<keyword evidence="4" id="KW-0820">tRNA-binding</keyword>
<sequence length="463" mass="52479">MIKRVLNSGKRFYSSYLRLIKDEKYEQPKPKKDDNIIIAMSSGVDSSVAAAIFSREYKNVKGIFMANWSSDAKCTEADWKDVQKVCNHINIPCERVNFEKEYWIDVFEPMIASYRKGLTPNPDVNCNRYVKFGKMIEHLNKKLGETNDNWWLVTGHYSRIVKDKFSGEYELLRSEYLPKDQSFYLSTLPRDSLKRLILPLGYYTKPDVRKLAHQFELPTSEKPDSQGLCFVSQTGHFRDFLNEYIKARPGNIVTEDGKIWGKHNGLWHATIGQRSGVSMPQGDPNYQGVWFVSDKLIDSNEIVIVKGSKNPKLYRDLVTITNWKWFGAMTYSKLPNIENLTVQYRTLQEPIKLKNFELVKKIDRSTDLKLDDISDNEMSLPVESDSVMIKVQLDRPYRGIAPGQNMVLYDGERVLGSGEISKTGSSSSFGNSSDSSSGSLSGSLSGGSPITSPNRSTSISSGN</sequence>
<dbReference type="Gene3D" id="2.30.30.280">
    <property type="entry name" value="Adenine nucleotide alpha hydrolases-like domains"/>
    <property type="match status" value="1"/>
</dbReference>
<evidence type="ECO:0000313" key="16">
    <source>
        <dbReference type="Proteomes" id="UP000094236"/>
    </source>
</evidence>
<keyword evidence="7" id="KW-0547">Nucleotide-binding</keyword>
<evidence type="ECO:0000256" key="5">
    <source>
        <dbReference type="ARBA" id="ARBA00022679"/>
    </source>
</evidence>
<dbReference type="EMBL" id="KV454013">
    <property type="protein sequence ID" value="ODV96414.1"/>
    <property type="molecule type" value="Genomic_DNA"/>
</dbReference>
<evidence type="ECO:0000256" key="9">
    <source>
        <dbReference type="ARBA" id="ARBA00022884"/>
    </source>
</evidence>
<dbReference type="GO" id="GO:0005524">
    <property type="term" value="F:ATP binding"/>
    <property type="evidence" value="ECO:0007669"/>
    <property type="project" value="UniProtKB-KW"/>
</dbReference>
<dbReference type="GO" id="GO:0005739">
    <property type="term" value="C:mitochondrion"/>
    <property type="evidence" value="ECO:0007669"/>
    <property type="project" value="EnsemblFungi"/>
</dbReference>
<evidence type="ECO:0000256" key="1">
    <source>
        <dbReference type="ARBA" id="ARBA00003986"/>
    </source>
</evidence>
<dbReference type="PANTHER" id="PTHR11933">
    <property type="entry name" value="TRNA 5-METHYLAMINOMETHYL-2-THIOURIDYLATE -METHYLTRANSFERASE"/>
    <property type="match status" value="1"/>
</dbReference>
<dbReference type="Proteomes" id="UP000094236">
    <property type="component" value="Unassembled WGS sequence"/>
</dbReference>
<dbReference type="AlphaFoldDB" id="A0A1E4TXF7"/>
<evidence type="ECO:0000313" key="15">
    <source>
        <dbReference type="EMBL" id="ODV96414.1"/>
    </source>
</evidence>
<feature type="region of interest" description="Disordered" evidence="12">
    <location>
        <begin position="420"/>
        <end position="463"/>
    </location>
</feature>
<dbReference type="PANTHER" id="PTHR11933:SF5">
    <property type="entry name" value="MITOCHONDRIAL TRNA-SPECIFIC 2-THIOURIDYLASE 1"/>
    <property type="match status" value="1"/>
</dbReference>
<dbReference type="Gene3D" id="2.40.30.10">
    <property type="entry name" value="Translation factors"/>
    <property type="match status" value="1"/>
</dbReference>
<evidence type="ECO:0000256" key="2">
    <source>
        <dbReference type="ARBA" id="ARBA00006191"/>
    </source>
</evidence>
<keyword evidence="16" id="KW-1185">Reference proteome</keyword>
<evidence type="ECO:0000256" key="11">
    <source>
        <dbReference type="ARBA" id="ARBA00049564"/>
    </source>
</evidence>
<dbReference type="InterPro" id="IPR046885">
    <property type="entry name" value="MnmA-like_C"/>
</dbReference>
<dbReference type="SUPFAM" id="SSF52402">
    <property type="entry name" value="Adenine nucleotide alpha hydrolases-like"/>
    <property type="match status" value="1"/>
</dbReference>
<dbReference type="OrthoDB" id="3685at2759"/>
<proteinExistence type="inferred from homology"/>
<evidence type="ECO:0000256" key="4">
    <source>
        <dbReference type="ARBA" id="ARBA00022555"/>
    </source>
</evidence>
<dbReference type="EC" id="2.8.1.14" evidence="3"/>
<dbReference type="FunFam" id="2.30.30.280:FF:000001">
    <property type="entry name" value="tRNA-specific 2-thiouridylase MnmA"/>
    <property type="match status" value="1"/>
</dbReference>
<dbReference type="InterPro" id="IPR023382">
    <property type="entry name" value="MnmA-like_central_sf"/>
</dbReference>
<dbReference type="Pfam" id="PF20259">
    <property type="entry name" value="tRNA_Me_trans_M"/>
    <property type="match status" value="1"/>
</dbReference>
<keyword evidence="6" id="KW-0819">tRNA processing</keyword>
<evidence type="ECO:0000259" key="13">
    <source>
        <dbReference type="Pfam" id="PF20258"/>
    </source>
</evidence>
<accession>A0A1E4TXF7</accession>
<evidence type="ECO:0000256" key="3">
    <source>
        <dbReference type="ARBA" id="ARBA00011953"/>
    </source>
</evidence>
<evidence type="ECO:0000259" key="14">
    <source>
        <dbReference type="Pfam" id="PF20259"/>
    </source>
</evidence>
<evidence type="ECO:0000256" key="12">
    <source>
        <dbReference type="SAM" id="MobiDB-lite"/>
    </source>
</evidence>
<dbReference type="CDD" id="cd01998">
    <property type="entry name" value="MnmA_TRMU-like"/>
    <property type="match status" value="1"/>
</dbReference>
<evidence type="ECO:0000256" key="10">
    <source>
        <dbReference type="ARBA" id="ARBA00023157"/>
    </source>
</evidence>
<dbReference type="InterPro" id="IPR046884">
    <property type="entry name" value="MnmA-like_central"/>
</dbReference>
<dbReference type="Pfam" id="PF20258">
    <property type="entry name" value="tRNA_Me_trans_C"/>
    <property type="match status" value="1"/>
</dbReference>
<name>A0A1E4TXF7_PACTA</name>
<dbReference type="InterPro" id="IPR004506">
    <property type="entry name" value="MnmA-like"/>
</dbReference>
<keyword evidence="5" id="KW-0808">Transferase</keyword>
<evidence type="ECO:0000256" key="6">
    <source>
        <dbReference type="ARBA" id="ARBA00022694"/>
    </source>
</evidence>
<gene>
    <name evidence="15" type="ORF">PACTADRAFT_49766</name>
</gene>
<keyword evidence="9" id="KW-0694">RNA-binding</keyword>
<keyword evidence="8" id="KW-0067">ATP-binding</keyword>
<dbReference type="GO" id="GO:1990799">
    <property type="term" value="P:mitochondrial tRNA wobble position uridine thiolation"/>
    <property type="evidence" value="ECO:0007669"/>
    <property type="project" value="EnsemblFungi"/>
</dbReference>
<feature type="compositionally biased region" description="Polar residues" evidence="12">
    <location>
        <begin position="449"/>
        <end position="463"/>
    </location>
</feature>
<dbReference type="FunFam" id="3.40.50.620:FF:000115">
    <property type="entry name" value="tRNA-specific 2-thiouridylase MnmA"/>
    <property type="match status" value="1"/>
</dbReference>
<comment type="function">
    <text evidence="1">Catalyzes the 2-thiolation of uridine at the wobble position (U34) of mitochondrial tRNA(Lys), tRNA(Glu) and tRNA(Gln). Required for the formation of 5-taurinomethyl-2-thiouridine (tm5s2U) of mitochondrial tRNA(Lys), tRNA(Glu), and tRNA(Gln) at the wobble position. ATP is required to activate the C2 atom of the wobble base.</text>
</comment>
<dbReference type="NCBIfam" id="TIGR00420">
    <property type="entry name" value="trmU"/>
    <property type="match status" value="1"/>
</dbReference>
<feature type="domain" description="tRNA-specific 2-thiouridylase MnmA-like C-terminal" evidence="13">
    <location>
        <begin position="387"/>
        <end position="420"/>
    </location>
</feature>
<protein>
    <recommendedName>
        <fullName evidence="3">tRNA-5-taurinomethyluridine 2-sulfurtransferase</fullName>
        <ecNumber evidence="3">2.8.1.14</ecNumber>
    </recommendedName>
</protein>
<organism evidence="15 16">
    <name type="scientific">Pachysolen tannophilus NRRL Y-2460</name>
    <dbReference type="NCBI Taxonomy" id="669874"/>
    <lineage>
        <taxon>Eukaryota</taxon>
        <taxon>Fungi</taxon>
        <taxon>Dikarya</taxon>
        <taxon>Ascomycota</taxon>
        <taxon>Saccharomycotina</taxon>
        <taxon>Pichiomycetes</taxon>
        <taxon>Pachysolenaceae</taxon>
        <taxon>Pachysolen</taxon>
    </lineage>
</organism>
<evidence type="ECO:0000256" key="8">
    <source>
        <dbReference type="ARBA" id="ARBA00022840"/>
    </source>
</evidence>
<feature type="compositionally biased region" description="Low complexity" evidence="12">
    <location>
        <begin position="420"/>
        <end position="448"/>
    </location>
</feature>
<dbReference type="STRING" id="669874.A0A1E4TXF7"/>
<reference evidence="16" key="1">
    <citation type="submission" date="2016-05" db="EMBL/GenBank/DDBJ databases">
        <title>Comparative genomics of biotechnologically important yeasts.</title>
        <authorList>
            <consortium name="DOE Joint Genome Institute"/>
            <person name="Riley R."/>
            <person name="Haridas S."/>
            <person name="Wolfe K.H."/>
            <person name="Lopes M.R."/>
            <person name="Hittinger C.T."/>
            <person name="Goker M."/>
            <person name="Salamov A."/>
            <person name="Wisecaver J."/>
            <person name="Long T.M."/>
            <person name="Aerts A.L."/>
            <person name="Barry K."/>
            <person name="Choi C."/>
            <person name="Clum A."/>
            <person name="Coughlan A.Y."/>
            <person name="Deshpande S."/>
            <person name="Douglass A.P."/>
            <person name="Hanson S.J."/>
            <person name="Klenk H.-P."/>
            <person name="Labutti K."/>
            <person name="Lapidus A."/>
            <person name="Lindquist E."/>
            <person name="Lipzen A."/>
            <person name="Meier-Kolthoff J.P."/>
            <person name="Ohm R.A."/>
            <person name="Otillar R.P."/>
            <person name="Pangilinan J."/>
            <person name="Peng Y."/>
            <person name="Rokas A."/>
            <person name="Rosa C.A."/>
            <person name="Scheuner C."/>
            <person name="Sibirny A.A."/>
            <person name="Slot J.C."/>
            <person name="Stielow J.B."/>
            <person name="Sun H."/>
            <person name="Kurtzman C.P."/>
            <person name="Blackwell M."/>
            <person name="Grigoriev I.V."/>
            <person name="Jeffries T.W."/>
        </authorList>
    </citation>
    <scope>NUCLEOTIDE SEQUENCE [LARGE SCALE GENOMIC DNA]</scope>
    <source>
        <strain evidence="16">NRRL Y-2460</strain>
    </source>
</reference>
<dbReference type="NCBIfam" id="NF001138">
    <property type="entry name" value="PRK00143.1"/>
    <property type="match status" value="1"/>
</dbReference>
<feature type="domain" description="tRNA-specific 2-thiouridylase MnmA-like central" evidence="14">
    <location>
        <begin position="238"/>
        <end position="305"/>
    </location>
</feature>
<comment type="similarity">
    <text evidence="2">Belongs to the MnmA/TRMU family.</text>
</comment>
<dbReference type="Gene3D" id="3.40.50.620">
    <property type="entry name" value="HUPs"/>
    <property type="match status" value="1"/>
</dbReference>
<dbReference type="GO" id="GO:0000049">
    <property type="term" value="F:tRNA binding"/>
    <property type="evidence" value="ECO:0007669"/>
    <property type="project" value="UniProtKB-KW"/>
</dbReference>